<organism evidence="5 6">
    <name type="scientific">Candidatus Magasanikbacteria bacterium RIFCSPHIGHO2_01_FULL_50_8</name>
    <dbReference type="NCBI Taxonomy" id="1798674"/>
    <lineage>
        <taxon>Bacteria</taxon>
        <taxon>Candidatus Magasanikiibacteriota</taxon>
    </lineage>
</organism>
<dbReference type="SUPFAM" id="SSF53335">
    <property type="entry name" value="S-adenosyl-L-methionine-dependent methyltransferases"/>
    <property type="match status" value="1"/>
</dbReference>
<feature type="chain" id="PRO_5009525487" description="Methyltransferase domain-containing protein" evidence="4">
    <location>
        <begin position="20"/>
        <end position="168"/>
    </location>
</feature>
<evidence type="ECO:0000256" key="3">
    <source>
        <dbReference type="ARBA" id="ARBA00022691"/>
    </source>
</evidence>
<sequence length="168" mass="19287">MEFLIFSIIFLLLLSYAYAAHSAAPWVPCRADDVQRIIALARIKPKQKIFEIGCGDGRILFAAAKRGAHAAGCEISLIPYLIAQARLLFVRNNKPKISYKNLWNVSLVDADLIIVFLTPRIMEKLRAKLEHELKPGARVLCYVFPMHAWHARQIDKPEHRFGIYLYQR</sequence>
<dbReference type="EMBL" id="MFPV01000014">
    <property type="protein sequence ID" value="OGH62270.1"/>
    <property type="molecule type" value="Genomic_DNA"/>
</dbReference>
<evidence type="ECO:0008006" key="7">
    <source>
        <dbReference type="Google" id="ProtNLM"/>
    </source>
</evidence>
<dbReference type="Gene3D" id="3.40.50.150">
    <property type="entry name" value="Vaccinia Virus protein VP39"/>
    <property type="match status" value="1"/>
</dbReference>
<dbReference type="PANTHER" id="PTHR13610">
    <property type="entry name" value="METHYLTRANSFERASE DOMAIN-CONTAINING PROTEIN"/>
    <property type="match status" value="1"/>
</dbReference>
<keyword evidence="2" id="KW-0808">Transferase</keyword>
<evidence type="ECO:0000313" key="6">
    <source>
        <dbReference type="Proteomes" id="UP000176329"/>
    </source>
</evidence>
<evidence type="ECO:0000256" key="4">
    <source>
        <dbReference type="SAM" id="SignalP"/>
    </source>
</evidence>
<name>A0A1F6LS84_9BACT</name>
<evidence type="ECO:0000313" key="5">
    <source>
        <dbReference type="EMBL" id="OGH62270.1"/>
    </source>
</evidence>
<dbReference type="GO" id="GO:0032259">
    <property type="term" value="P:methylation"/>
    <property type="evidence" value="ECO:0007669"/>
    <property type="project" value="UniProtKB-KW"/>
</dbReference>
<accession>A0A1F6LS84</accession>
<reference evidence="5 6" key="1">
    <citation type="journal article" date="2016" name="Nat. Commun.">
        <title>Thousands of microbial genomes shed light on interconnected biogeochemical processes in an aquifer system.</title>
        <authorList>
            <person name="Anantharaman K."/>
            <person name="Brown C.T."/>
            <person name="Hug L.A."/>
            <person name="Sharon I."/>
            <person name="Castelle C.J."/>
            <person name="Probst A.J."/>
            <person name="Thomas B.C."/>
            <person name="Singh A."/>
            <person name="Wilkins M.J."/>
            <person name="Karaoz U."/>
            <person name="Brodie E.L."/>
            <person name="Williams K.H."/>
            <person name="Hubbard S.S."/>
            <person name="Banfield J.F."/>
        </authorList>
    </citation>
    <scope>NUCLEOTIDE SEQUENCE [LARGE SCALE GENOMIC DNA]</scope>
</reference>
<protein>
    <recommendedName>
        <fullName evidence="7">Methyltransferase domain-containing protein</fullName>
    </recommendedName>
</protein>
<keyword evidence="1" id="KW-0489">Methyltransferase</keyword>
<dbReference type="InterPro" id="IPR026170">
    <property type="entry name" value="FAM173A/B"/>
</dbReference>
<keyword evidence="3" id="KW-0949">S-adenosyl-L-methionine</keyword>
<dbReference type="AlphaFoldDB" id="A0A1F6LS84"/>
<keyword evidence="4" id="KW-0732">Signal</keyword>
<dbReference type="PANTHER" id="PTHR13610:SF9">
    <property type="entry name" value="FI06469P"/>
    <property type="match status" value="1"/>
</dbReference>
<dbReference type="Proteomes" id="UP000176329">
    <property type="component" value="Unassembled WGS sequence"/>
</dbReference>
<proteinExistence type="predicted"/>
<evidence type="ECO:0000256" key="1">
    <source>
        <dbReference type="ARBA" id="ARBA00022603"/>
    </source>
</evidence>
<feature type="signal peptide" evidence="4">
    <location>
        <begin position="1"/>
        <end position="19"/>
    </location>
</feature>
<comment type="caution">
    <text evidence="5">The sequence shown here is derived from an EMBL/GenBank/DDBJ whole genome shotgun (WGS) entry which is preliminary data.</text>
</comment>
<evidence type="ECO:0000256" key="2">
    <source>
        <dbReference type="ARBA" id="ARBA00022679"/>
    </source>
</evidence>
<dbReference type="InterPro" id="IPR029063">
    <property type="entry name" value="SAM-dependent_MTases_sf"/>
</dbReference>
<dbReference type="GO" id="GO:0016279">
    <property type="term" value="F:protein-lysine N-methyltransferase activity"/>
    <property type="evidence" value="ECO:0007669"/>
    <property type="project" value="InterPro"/>
</dbReference>
<gene>
    <name evidence="5" type="ORF">A2848_01820</name>
</gene>